<comment type="caution">
    <text evidence="2">The sequence shown here is derived from an EMBL/GenBank/DDBJ whole genome shotgun (WGS) entry which is preliminary data.</text>
</comment>
<dbReference type="Proteomes" id="UP000614601">
    <property type="component" value="Unassembled WGS sequence"/>
</dbReference>
<dbReference type="Proteomes" id="UP000783686">
    <property type="component" value="Unassembled WGS sequence"/>
</dbReference>
<organism evidence="2 3">
    <name type="scientific">Bursaphelenchus okinawaensis</name>
    <dbReference type="NCBI Taxonomy" id="465554"/>
    <lineage>
        <taxon>Eukaryota</taxon>
        <taxon>Metazoa</taxon>
        <taxon>Ecdysozoa</taxon>
        <taxon>Nematoda</taxon>
        <taxon>Chromadorea</taxon>
        <taxon>Rhabditida</taxon>
        <taxon>Tylenchina</taxon>
        <taxon>Tylenchomorpha</taxon>
        <taxon>Aphelenchoidea</taxon>
        <taxon>Aphelenchoididae</taxon>
        <taxon>Bursaphelenchus</taxon>
    </lineage>
</organism>
<dbReference type="EMBL" id="CAJFCW020000001">
    <property type="protein sequence ID" value="CAG9082339.1"/>
    <property type="molecule type" value="Genomic_DNA"/>
</dbReference>
<feature type="compositionally biased region" description="Low complexity" evidence="1">
    <location>
        <begin position="120"/>
        <end position="144"/>
    </location>
</feature>
<gene>
    <name evidence="2" type="ORF">BOKJ2_LOCUS1262</name>
</gene>
<feature type="region of interest" description="Disordered" evidence="1">
    <location>
        <begin position="56"/>
        <end position="150"/>
    </location>
</feature>
<reference evidence="2" key="1">
    <citation type="submission" date="2020-09" db="EMBL/GenBank/DDBJ databases">
        <authorList>
            <person name="Kikuchi T."/>
        </authorList>
    </citation>
    <scope>NUCLEOTIDE SEQUENCE</scope>
    <source>
        <strain evidence="2">SH1</strain>
    </source>
</reference>
<accession>A0A811JTB8</accession>
<proteinExistence type="predicted"/>
<dbReference type="EMBL" id="CAJFDH010000001">
    <property type="protein sequence ID" value="CAD5206578.1"/>
    <property type="molecule type" value="Genomic_DNA"/>
</dbReference>
<protein>
    <submittedName>
        <fullName evidence="2">Uncharacterized protein</fullName>
    </submittedName>
</protein>
<dbReference type="AlphaFoldDB" id="A0A811JTB8"/>
<evidence type="ECO:0000256" key="1">
    <source>
        <dbReference type="SAM" id="MobiDB-lite"/>
    </source>
</evidence>
<evidence type="ECO:0000313" key="2">
    <source>
        <dbReference type="EMBL" id="CAD5206578.1"/>
    </source>
</evidence>
<name>A0A811JTB8_9BILA</name>
<sequence length="150" mass="15972">MSPMEFLKSCPLGQRKRLFRPGLTTLLLAGCRQQLSPRPHLHNRRDFVCCFVSPNTSKTITTRPPAGDYQPSLIGVGDRRESPGSRPPQPISGQLHRPSNGRAQFSLAPPKGGTRGGAPAALASLVTGTTLSTTNTPTPANCAPRKGPSH</sequence>
<keyword evidence="3" id="KW-1185">Reference proteome</keyword>
<evidence type="ECO:0000313" key="3">
    <source>
        <dbReference type="Proteomes" id="UP000614601"/>
    </source>
</evidence>